<evidence type="ECO:0000313" key="2">
    <source>
        <dbReference type="EMBL" id="ADU63522.1"/>
    </source>
</evidence>
<dbReference type="PANTHER" id="PTHR43155:SF2">
    <property type="entry name" value="CYCLIC DI-GMP PHOSPHODIESTERASE PA4108"/>
    <property type="match status" value="1"/>
</dbReference>
<dbReference type="EMBL" id="CP002431">
    <property type="protein sequence ID" value="ADU63522.1"/>
    <property type="molecule type" value="Genomic_DNA"/>
</dbReference>
<dbReference type="SUPFAM" id="SSF55781">
    <property type="entry name" value="GAF domain-like"/>
    <property type="match status" value="1"/>
</dbReference>
<gene>
    <name evidence="2" type="ordered locus">Daes_2519</name>
</gene>
<dbReference type="Pfam" id="PF13185">
    <property type="entry name" value="GAF_2"/>
    <property type="match status" value="1"/>
</dbReference>
<sequence length="588" mass="65763">MTPLKKFIRPVALRNLLRKAFDLTGGACPLAIVYEGEVVLTEGCDALTDLDPQAYFAENRPDILSTPLQFDLLHGGQLRMRLFGADASERREAGDRLLAFAAYAIQEFIDMERARRSIADEALAKYRELALLHRSVPVINTSLRMRDVVDALINECRRENYPGEFGMVFLAEPGCARLRLAAQFGFPSGCDLQPLADSELFARMTRSGHGEIINDLAADSRWHGELAGIKAMIVIPILSPNRCEGMLVLASAATGVFEAAHRKSLATLASVTGISVSNAFNFEGVQTLMNAILKALAEAIDSRDPFTAGHSERVAHLGVAFAHLLNEDAGFTRAHFTDQELREIYYAGILHDVGKIGIKEDVLTKDSRLPERRMQVVRARFQFHGLSSDFDWVEAFERVRALNTAMNPDSEDLDYVRRLGSVYWAVGGERLPLLYEDELDALLLEYGNLTQDERREIQRHPAESERILQHIPLQEGYANMLTIIRQHHERMDGSGYPDRLMGDDILIQSRIMAIVDIYDAVTQERHYKPAFTRSEAIRILDGEAGQGKLDRQLVAFFRANVARIETLSGRVKLARVTHLSEIGSFSAL</sequence>
<dbReference type="RefSeq" id="WP_013515434.1">
    <property type="nucleotide sequence ID" value="NC_014844.1"/>
</dbReference>
<dbReference type="CDD" id="cd00077">
    <property type="entry name" value="HDc"/>
    <property type="match status" value="1"/>
</dbReference>
<dbReference type="SMART" id="SM00471">
    <property type="entry name" value="HDc"/>
    <property type="match status" value="1"/>
</dbReference>
<proteinExistence type="predicted"/>
<dbReference type="KEGG" id="das:Daes_2519"/>
<dbReference type="HOGENOM" id="CLU_470704_0_0_7"/>
<dbReference type="AlphaFoldDB" id="E6VVG4"/>
<dbReference type="InterPro" id="IPR003018">
    <property type="entry name" value="GAF"/>
</dbReference>
<dbReference type="InterPro" id="IPR037522">
    <property type="entry name" value="HD_GYP_dom"/>
</dbReference>
<accession>E6VVG4</accession>
<dbReference type="SMART" id="SM00065">
    <property type="entry name" value="GAF"/>
    <property type="match status" value="1"/>
</dbReference>
<dbReference type="PANTHER" id="PTHR43155">
    <property type="entry name" value="CYCLIC DI-GMP PHOSPHODIESTERASE PA4108-RELATED"/>
    <property type="match status" value="1"/>
</dbReference>
<keyword evidence="3" id="KW-1185">Reference proteome</keyword>
<dbReference type="GO" id="GO:0016787">
    <property type="term" value="F:hydrolase activity"/>
    <property type="evidence" value="ECO:0007669"/>
    <property type="project" value="UniProtKB-KW"/>
</dbReference>
<dbReference type="Gene3D" id="1.10.3210.10">
    <property type="entry name" value="Hypothetical protein af1432"/>
    <property type="match status" value="2"/>
</dbReference>
<dbReference type="Proteomes" id="UP000002191">
    <property type="component" value="Chromosome"/>
</dbReference>
<dbReference type="InterPro" id="IPR029016">
    <property type="entry name" value="GAF-like_dom_sf"/>
</dbReference>
<reference evidence="3" key="1">
    <citation type="submission" date="2010-12" db="EMBL/GenBank/DDBJ databases">
        <title>Complete sequence of Desulfovibrio aespoeensis Aspo-2.</title>
        <authorList>
            <consortium name="US DOE Joint Genome Institute"/>
            <person name="Lucas S."/>
            <person name="Copeland A."/>
            <person name="Lapidus A."/>
            <person name="Cheng J.-F."/>
            <person name="Goodwin L."/>
            <person name="Pitluck S."/>
            <person name="Chertkov O."/>
            <person name="Misra M."/>
            <person name="Detter J.C."/>
            <person name="Han C."/>
            <person name="Tapia R."/>
            <person name="Land M."/>
            <person name="Hauser L."/>
            <person name="Kyrpides N."/>
            <person name="Ivanova N."/>
            <person name="Ovchinnikova G."/>
            <person name="Pedersen K."/>
            <person name="Jagevall S."/>
            <person name="Hazen T."/>
            <person name="Woyke T."/>
        </authorList>
    </citation>
    <scope>NUCLEOTIDE SEQUENCE [LARGE SCALE GENOMIC DNA]</scope>
    <source>
        <strain evidence="3">ATCC 700646 / DSM 10631 / Aspo-2</strain>
    </source>
</reference>
<feature type="domain" description="HD-GYP" evidence="1">
    <location>
        <begin position="285"/>
        <end position="573"/>
    </location>
</feature>
<dbReference type="Gene3D" id="3.30.450.40">
    <property type="match status" value="1"/>
</dbReference>
<dbReference type="STRING" id="643562.Daes_2519"/>
<evidence type="ECO:0000313" key="3">
    <source>
        <dbReference type="Proteomes" id="UP000002191"/>
    </source>
</evidence>
<dbReference type="OrthoDB" id="9769359at2"/>
<dbReference type="PROSITE" id="PS51832">
    <property type="entry name" value="HD_GYP"/>
    <property type="match status" value="1"/>
</dbReference>
<organism evidence="2 3">
    <name type="scientific">Pseudodesulfovibrio aespoeensis (strain ATCC 700646 / DSM 10631 / Aspo-2)</name>
    <name type="common">Desulfovibrio aespoeensis</name>
    <dbReference type="NCBI Taxonomy" id="643562"/>
    <lineage>
        <taxon>Bacteria</taxon>
        <taxon>Pseudomonadati</taxon>
        <taxon>Thermodesulfobacteriota</taxon>
        <taxon>Desulfovibrionia</taxon>
        <taxon>Desulfovibrionales</taxon>
        <taxon>Desulfovibrionaceae</taxon>
    </lineage>
</organism>
<evidence type="ECO:0000259" key="1">
    <source>
        <dbReference type="PROSITE" id="PS51832"/>
    </source>
</evidence>
<dbReference type="Pfam" id="PF13487">
    <property type="entry name" value="HD_5"/>
    <property type="match status" value="1"/>
</dbReference>
<dbReference type="InterPro" id="IPR003607">
    <property type="entry name" value="HD/PDEase_dom"/>
</dbReference>
<dbReference type="SUPFAM" id="SSF109604">
    <property type="entry name" value="HD-domain/PDEase-like"/>
    <property type="match status" value="1"/>
</dbReference>
<reference evidence="2 3" key="2">
    <citation type="journal article" date="2014" name="Genome Announc.">
        <title>Complete Genome Sequence of the Subsurface, Mesophilic Sulfate-Reducing Bacterium Desulfovibrio aespoeensis Aspo-2.</title>
        <authorList>
            <person name="Pedersen K."/>
            <person name="Bengtsson A."/>
            <person name="Edlund J."/>
            <person name="Rabe L."/>
            <person name="Hazen T."/>
            <person name="Chakraborty R."/>
            <person name="Goodwin L."/>
            <person name="Shapiro N."/>
        </authorList>
    </citation>
    <scope>NUCLEOTIDE SEQUENCE [LARGE SCALE GENOMIC DNA]</scope>
    <source>
        <strain evidence="3">ATCC 700646 / DSM 10631 / Aspo-2</strain>
    </source>
</reference>
<protein>
    <submittedName>
        <fullName evidence="2">Metal-dependent phosphohydrolase HD region</fullName>
    </submittedName>
</protein>
<name>E6VVG4_PSEA9</name>
<dbReference type="eggNOG" id="COG3437">
    <property type="taxonomic scope" value="Bacteria"/>
</dbReference>
<keyword evidence="2" id="KW-0378">Hydrolase</keyword>